<dbReference type="InterPro" id="IPR016039">
    <property type="entry name" value="Thiolase-like"/>
</dbReference>
<dbReference type="PATRIC" id="fig|54915.3.peg.4266"/>
<dbReference type="EMBL" id="BJON01000022">
    <property type="protein sequence ID" value="GED71575.1"/>
    <property type="molecule type" value="Genomic_DNA"/>
</dbReference>
<gene>
    <name evidence="5" type="primary">fabH_2</name>
    <name evidence="6" type="ORF">ADS79_25565</name>
    <name evidence="5" type="ORF">BRE01_52770</name>
</gene>
<evidence type="ECO:0000259" key="3">
    <source>
        <dbReference type="Pfam" id="PF08541"/>
    </source>
</evidence>
<dbReference type="EC" id="2.3.1.41" evidence="6"/>
<evidence type="ECO:0000313" key="8">
    <source>
        <dbReference type="Proteomes" id="UP000319578"/>
    </source>
</evidence>
<dbReference type="Pfam" id="PF08541">
    <property type="entry name" value="ACP_syn_III_C"/>
    <property type="match status" value="1"/>
</dbReference>
<keyword evidence="8" id="KW-1185">Reference proteome</keyword>
<dbReference type="InterPro" id="IPR013747">
    <property type="entry name" value="ACP_syn_III_C"/>
</dbReference>
<accession>A0A0K9YM60</accession>
<evidence type="ECO:0000313" key="7">
    <source>
        <dbReference type="Proteomes" id="UP000036834"/>
    </source>
</evidence>
<dbReference type="InterPro" id="IPR013751">
    <property type="entry name" value="ACP_syn_III_N"/>
</dbReference>
<dbReference type="RefSeq" id="WP_049741281.1">
    <property type="nucleotide sequence ID" value="NZ_BJON01000022.1"/>
</dbReference>
<dbReference type="EMBL" id="LGIQ01000011">
    <property type="protein sequence ID" value="KNB69280.1"/>
    <property type="molecule type" value="Genomic_DNA"/>
</dbReference>
<protein>
    <submittedName>
        <fullName evidence="6">3-oxoacyl-ACP synthase</fullName>
        <ecNumber evidence="6">2.3.1.41</ecNumber>
    </submittedName>
</protein>
<dbReference type="SUPFAM" id="SSF53901">
    <property type="entry name" value="Thiolase-like"/>
    <property type="match status" value="1"/>
</dbReference>
<evidence type="ECO:0000256" key="1">
    <source>
        <dbReference type="ARBA" id="ARBA00022679"/>
    </source>
</evidence>
<comment type="caution">
    <text evidence="6">The sequence shown here is derived from an EMBL/GenBank/DDBJ whole genome shotgun (WGS) entry which is preliminary data.</text>
</comment>
<dbReference type="NCBIfam" id="NF006829">
    <property type="entry name" value="PRK09352.1"/>
    <property type="match status" value="1"/>
</dbReference>
<dbReference type="STRING" id="54915.ADS79_25565"/>
<dbReference type="Gene3D" id="3.40.47.10">
    <property type="match status" value="1"/>
</dbReference>
<reference evidence="5 8" key="3">
    <citation type="submission" date="2019-06" db="EMBL/GenBank/DDBJ databases">
        <title>Whole genome shotgun sequence of Brevibacillus reuszeri NBRC 15719.</title>
        <authorList>
            <person name="Hosoyama A."/>
            <person name="Uohara A."/>
            <person name="Ohji S."/>
            <person name="Ichikawa N."/>
        </authorList>
    </citation>
    <scope>NUCLEOTIDE SEQUENCE [LARGE SCALE GENOMIC DNA]</scope>
    <source>
        <strain evidence="5 8">NBRC 15719</strain>
    </source>
</reference>
<evidence type="ECO:0000259" key="4">
    <source>
        <dbReference type="Pfam" id="PF08545"/>
    </source>
</evidence>
<dbReference type="OrthoDB" id="9815506at2"/>
<dbReference type="GO" id="GO:0006633">
    <property type="term" value="P:fatty acid biosynthetic process"/>
    <property type="evidence" value="ECO:0007669"/>
    <property type="project" value="InterPro"/>
</dbReference>
<evidence type="ECO:0000313" key="6">
    <source>
        <dbReference type="EMBL" id="KNB69280.1"/>
    </source>
</evidence>
<reference evidence="7" key="1">
    <citation type="submission" date="2015-07" db="EMBL/GenBank/DDBJ databases">
        <title>Genome sequencing project for genomic taxonomy and phylogenomics of Bacillus-like bacteria.</title>
        <authorList>
            <person name="Liu B."/>
            <person name="Wang J."/>
            <person name="Zhu Y."/>
            <person name="Liu G."/>
            <person name="Chen Q."/>
            <person name="Chen Z."/>
            <person name="Lan J."/>
            <person name="Che J."/>
            <person name="Ge C."/>
            <person name="Shi H."/>
            <person name="Pan Z."/>
            <person name="Liu X."/>
        </authorList>
    </citation>
    <scope>NUCLEOTIDE SEQUENCE [LARGE SCALE GENOMIC DNA]</scope>
    <source>
        <strain evidence="7">DSM 9887</strain>
    </source>
</reference>
<dbReference type="PANTHER" id="PTHR34069:SF2">
    <property type="entry name" value="BETA-KETOACYL-[ACYL-CARRIER-PROTEIN] SYNTHASE III"/>
    <property type="match status" value="1"/>
</dbReference>
<sequence length="331" mass="35691">MERKIKVLGTGKYLPKRQVTADELDERLGVPAGWVEKKSGVSKRHYVTDETAAQMGARAALKALEAAGLSLHDIDCLVCASGTAQQEIPCTAALIQEELKLTRSGIPCFDINSTCLSFVTALDVMSCSMAMGIYERVLIVSTEISSVGLNWEQKESCILFGDGAAAVVIGRTPDTETARIIGSSMKTYSEGAHYSEIRGGGTQLHPSQYAQGREADFTFDMDGRKIFRLTSQRITGFVEQLLAAAFVKKEQLKAVIPHQASGMALRIMAGKLGFSDQQMVNILANYGNMIAASIPLTLHEAIQQGRIQRGDRVLLLGTSAGLSLGGVVLEY</sequence>
<keyword evidence="1 6" id="KW-0808">Transferase</keyword>
<dbReference type="AlphaFoldDB" id="A0A0K9YM60"/>
<name>A0A0K9YM60_9BACL</name>
<dbReference type="GO" id="GO:0044550">
    <property type="term" value="P:secondary metabolite biosynthetic process"/>
    <property type="evidence" value="ECO:0007669"/>
    <property type="project" value="TreeGrafter"/>
</dbReference>
<feature type="domain" description="Beta-ketoacyl-[acyl-carrier-protein] synthase III C-terminal" evidence="3">
    <location>
        <begin position="242"/>
        <end position="331"/>
    </location>
</feature>
<evidence type="ECO:0000256" key="2">
    <source>
        <dbReference type="ARBA" id="ARBA00023315"/>
    </source>
</evidence>
<reference evidence="6" key="2">
    <citation type="submission" date="2015-07" db="EMBL/GenBank/DDBJ databases">
        <title>MeaNS - Measles Nucleotide Surveillance Program.</title>
        <authorList>
            <person name="Tran T."/>
            <person name="Druce J."/>
        </authorList>
    </citation>
    <scope>NUCLEOTIDE SEQUENCE</scope>
    <source>
        <strain evidence="6">DSM 9887</strain>
    </source>
</reference>
<dbReference type="Proteomes" id="UP000036834">
    <property type="component" value="Unassembled WGS sequence"/>
</dbReference>
<organism evidence="6 7">
    <name type="scientific">Brevibacillus reuszeri</name>
    <dbReference type="NCBI Taxonomy" id="54915"/>
    <lineage>
        <taxon>Bacteria</taxon>
        <taxon>Bacillati</taxon>
        <taxon>Bacillota</taxon>
        <taxon>Bacilli</taxon>
        <taxon>Bacillales</taxon>
        <taxon>Paenibacillaceae</taxon>
        <taxon>Brevibacillus</taxon>
    </lineage>
</organism>
<evidence type="ECO:0000313" key="5">
    <source>
        <dbReference type="EMBL" id="GED71575.1"/>
    </source>
</evidence>
<feature type="domain" description="Beta-ketoacyl-[acyl-carrier-protein] synthase III N-terminal" evidence="4">
    <location>
        <begin position="109"/>
        <end position="188"/>
    </location>
</feature>
<dbReference type="NCBIfam" id="NF005541">
    <property type="entry name" value="PRK07204.1"/>
    <property type="match status" value="1"/>
</dbReference>
<dbReference type="PANTHER" id="PTHR34069">
    <property type="entry name" value="3-OXOACYL-[ACYL-CARRIER-PROTEIN] SYNTHASE 3"/>
    <property type="match status" value="1"/>
</dbReference>
<dbReference type="Proteomes" id="UP000319578">
    <property type="component" value="Unassembled WGS sequence"/>
</dbReference>
<dbReference type="CDD" id="cd00830">
    <property type="entry name" value="KAS_III"/>
    <property type="match status" value="1"/>
</dbReference>
<keyword evidence="2 6" id="KW-0012">Acyltransferase</keyword>
<dbReference type="Pfam" id="PF08545">
    <property type="entry name" value="ACP_syn_III"/>
    <property type="match status" value="1"/>
</dbReference>
<dbReference type="GO" id="GO:0004315">
    <property type="term" value="F:3-oxoacyl-[acyl-carrier-protein] synthase activity"/>
    <property type="evidence" value="ECO:0007669"/>
    <property type="project" value="UniProtKB-EC"/>
</dbReference>
<proteinExistence type="predicted"/>